<organism evidence="9 10">
    <name type="scientific">Tetrabaena socialis</name>
    <dbReference type="NCBI Taxonomy" id="47790"/>
    <lineage>
        <taxon>Eukaryota</taxon>
        <taxon>Viridiplantae</taxon>
        <taxon>Chlorophyta</taxon>
        <taxon>core chlorophytes</taxon>
        <taxon>Chlorophyceae</taxon>
        <taxon>CS clade</taxon>
        <taxon>Chlamydomonadales</taxon>
        <taxon>Tetrabaenaceae</taxon>
        <taxon>Tetrabaena</taxon>
    </lineage>
</organism>
<dbReference type="AlphaFoldDB" id="A0A2J8AD70"/>
<feature type="domain" description="Protein kinase" evidence="8">
    <location>
        <begin position="194"/>
        <end position="729"/>
    </location>
</feature>
<feature type="compositionally biased region" description="Pro residues" evidence="7">
    <location>
        <begin position="394"/>
        <end position="407"/>
    </location>
</feature>
<accession>A0A2J8AD70</accession>
<feature type="region of interest" description="Disordered" evidence="7">
    <location>
        <begin position="607"/>
        <end position="632"/>
    </location>
</feature>
<evidence type="ECO:0000256" key="5">
    <source>
        <dbReference type="ARBA" id="ARBA00022840"/>
    </source>
</evidence>
<keyword evidence="1" id="KW-0723">Serine/threonine-protein kinase</keyword>
<feature type="region of interest" description="Disordered" evidence="7">
    <location>
        <begin position="372"/>
        <end position="407"/>
    </location>
</feature>
<dbReference type="Pfam" id="PF00069">
    <property type="entry name" value="Pkinase"/>
    <property type="match status" value="1"/>
</dbReference>
<dbReference type="PANTHER" id="PTHR24351">
    <property type="entry name" value="RIBOSOMAL PROTEIN S6 KINASE"/>
    <property type="match status" value="1"/>
</dbReference>
<feature type="compositionally biased region" description="Low complexity" evidence="7">
    <location>
        <begin position="158"/>
        <end position="183"/>
    </location>
</feature>
<evidence type="ECO:0000256" key="4">
    <source>
        <dbReference type="ARBA" id="ARBA00022777"/>
    </source>
</evidence>
<feature type="compositionally biased region" description="Pro residues" evidence="7">
    <location>
        <begin position="90"/>
        <end position="102"/>
    </location>
</feature>
<evidence type="ECO:0000256" key="6">
    <source>
        <dbReference type="PROSITE-ProRule" id="PRU10141"/>
    </source>
</evidence>
<dbReference type="OrthoDB" id="432483at2759"/>
<dbReference type="PROSITE" id="PS00107">
    <property type="entry name" value="PROTEIN_KINASE_ATP"/>
    <property type="match status" value="1"/>
</dbReference>
<dbReference type="SUPFAM" id="SSF56112">
    <property type="entry name" value="Protein kinase-like (PK-like)"/>
    <property type="match status" value="1"/>
</dbReference>
<dbReference type="EMBL" id="PGGS01000055">
    <property type="protein sequence ID" value="PNH10456.1"/>
    <property type="molecule type" value="Genomic_DNA"/>
</dbReference>
<dbReference type="InterPro" id="IPR000719">
    <property type="entry name" value="Prot_kinase_dom"/>
</dbReference>
<evidence type="ECO:0000256" key="7">
    <source>
        <dbReference type="SAM" id="MobiDB-lite"/>
    </source>
</evidence>
<feature type="compositionally biased region" description="Low complexity" evidence="7">
    <location>
        <begin position="49"/>
        <end position="74"/>
    </location>
</feature>
<feature type="compositionally biased region" description="Polar residues" evidence="7">
    <location>
        <begin position="378"/>
        <end position="388"/>
    </location>
</feature>
<dbReference type="SMART" id="SM00220">
    <property type="entry name" value="S_TKc"/>
    <property type="match status" value="1"/>
</dbReference>
<proteinExistence type="predicted"/>
<feature type="region of interest" description="Disordered" evidence="7">
    <location>
        <begin position="760"/>
        <end position="818"/>
    </location>
</feature>
<keyword evidence="3 6" id="KW-0547">Nucleotide-binding</keyword>
<evidence type="ECO:0000313" key="9">
    <source>
        <dbReference type="EMBL" id="PNH10456.1"/>
    </source>
</evidence>
<keyword evidence="5 6" id="KW-0067">ATP-binding</keyword>
<dbReference type="GO" id="GO:0004674">
    <property type="term" value="F:protein serine/threonine kinase activity"/>
    <property type="evidence" value="ECO:0007669"/>
    <property type="project" value="UniProtKB-KW"/>
</dbReference>
<gene>
    <name evidence="9" type="ORF">TSOC_002801</name>
</gene>
<feature type="compositionally biased region" description="Low complexity" evidence="7">
    <location>
        <begin position="776"/>
        <end position="794"/>
    </location>
</feature>
<comment type="caution">
    <text evidence="9">The sequence shown here is derived from an EMBL/GenBank/DDBJ whole genome shotgun (WGS) entry which is preliminary data.</text>
</comment>
<name>A0A2J8AD70_9CHLO</name>
<evidence type="ECO:0000313" key="10">
    <source>
        <dbReference type="Proteomes" id="UP000236333"/>
    </source>
</evidence>
<feature type="binding site" evidence="6">
    <location>
        <position position="223"/>
    </location>
    <ligand>
        <name>ATP</name>
        <dbReference type="ChEBI" id="CHEBI:30616"/>
    </ligand>
</feature>
<evidence type="ECO:0000259" key="8">
    <source>
        <dbReference type="SMART" id="SM00220"/>
    </source>
</evidence>
<feature type="region of interest" description="Disordered" evidence="7">
    <location>
        <begin position="1"/>
        <end position="114"/>
    </location>
</feature>
<evidence type="ECO:0000256" key="3">
    <source>
        <dbReference type="ARBA" id="ARBA00022741"/>
    </source>
</evidence>
<protein>
    <submittedName>
        <fullName evidence="9">Ribosomal protein S6 kinase alpha-5</fullName>
    </submittedName>
</protein>
<feature type="compositionally biased region" description="Low complexity" evidence="7">
    <location>
        <begin position="7"/>
        <end position="22"/>
    </location>
</feature>
<reference evidence="9 10" key="1">
    <citation type="journal article" date="2017" name="Mol. Biol. Evol.">
        <title>The 4-celled Tetrabaena socialis nuclear genome reveals the essential components for genetic control of cell number at the origin of multicellularity in the volvocine lineage.</title>
        <authorList>
            <person name="Featherston J."/>
            <person name="Arakaki Y."/>
            <person name="Hanschen E.R."/>
            <person name="Ferris P.J."/>
            <person name="Michod R.E."/>
            <person name="Olson B.J.S.C."/>
            <person name="Nozaki H."/>
            <person name="Durand P.M."/>
        </authorList>
    </citation>
    <scope>NUCLEOTIDE SEQUENCE [LARGE SCALE GENOMIC DNA]</scope>
    <source>
        <strain evidence="9 10">NIES-571</strain>
    </source>
</reference>
<dbReference type="InterPro" id="IPR011009">
    <property type="entry name" value="Kinase-like_dom_sf"/>
</dbReference>
<feature type="region of interest" description="Disordered" evidence="7">
    <location>
        <begin position="144"/>
        <end position="183"/>
    </location>
</feature>
<dbReference type="Gene3D" id="1.10.510.10">
    <property type="entry name" value="Transferase(Phosphotransferase) domain 1"/>
    <property type="match status" value="1"/>
</dbReference>
<keyword evidence="2" id="KW-0808">Transferase</keyword>
<evidence type="ECO:0000256" key="1">
    <source>
        <dbReference type="ARBA" id="ARBA00022527"/>
    </source>
</evidence>
<evidence type="ECO:0000256" key="2">
    <source>
        <dbReference type="ARBA" id="ARBA00022679"/>
    </source>
</evidence>
<sequence>MDHQHPRAPAGSAAAAGLTDGAPGPPAPSPDLQWPGTCAAGDPKHRGPSPDGVLSASSSSAASHSGPQPSAHSPRVGTPPTAPQPGALTDPPPSSQPPPHTPAVPASTSPRRRPATLRLRCILRDPATGSVLVTARGHLDDAAIPLRWPRPRPPAPSSAPGSSPGAAHPASAAPAPACSPPAAAAPSVPGMLLLVEEAVLGRGGSGIVTLVFDPVSDAQFALKRLRRSAGSGIDFPAADYLVTHRVTSVGSVRQPAPLEHQVGASQGRRGRSTAVAEGGAVRWGRARRWGAARRAPAAGACARRRVPRVLRRQQGGEDLLPPGCGCGGGEGGTCASGWLGGWLGGRLAVARTGLVRSRSGAGTGVHVGWKKVGGGPSARSSCGVNDQRTGLAKPEPPPTGSPPSPIPPCDPPCTLMVEHGGMMLRLGLCWVVAFKLMAVQAADMECFGHPGRMWGGEWSIVEGKQHLWRPIDPCPYVLAGYDAHVQCLKRKHVVFLGDSISRYQYLNLAHYLYTGRWASPYPRNECSMEWPGARDTWDTLGTWDTWGSCGSWGTWAPEVVRIECDYLARGGRGHGLENWVDSAAIAAGRRAAAEAEAEAVEAKGVPWGRQRQPAVGPPPGRPAAAAGMGGGSGSQGSYGMGVDWWSFGCLLYVLLTGCKPFCPPEAEAAGEDLARVLVRIMNPRFEPPLPPYLSPHARDLLRRLLVRQPRWRLGCGGGDAEEVKGHPFFQAVSLPQAQEVASAACFFGYRRRGSLADSWQEGGAAQQGPGLRARQEQVQQQGQGQQQGQQQGQVQRREAQRQHRLQHQMRQAERLRDF</sequence>
<dbReference type="GO" id="GO:0005524">
    <property type="term" value="F:ATP binding"/>
    <property type="evidence" value="ECO:0007669"/>
    <property type="project" value="UniProtKB-UniRule"/>
</dbReference>
<dbReference type="Proteomes" id="UP000236333">
    <property type="component" value="Unassembled WGS sequence"/>
</dbReference>
<keyword evidence="4 9" id="KW-0418">Kinase</keyword>
<keyword evidence="10" id="KW-1185">Reference proteome</keyword>
<dbReference type="InterPro" id="IPR017441">
    <property type="entry name" value="Protein_kinase_ATP_BS"/>
</dbReference>